<evidence type="ECO:0000313" key="3">
    <source>
        <dbReference type="Proteomes" id="UP000652761"/>
    </source>
</evidence>
<evidence type="ECO:0000256" key="1">
    <source>
        <dbReference type="SAM" id="MobiDB-lite"/>
    </source>
</evidence>
<proteinExistence type="predicted"/>
<protein>
    <submittedName>
        <fullName evidence="2">Uncharacterized protein</fullName>
    </submittedName>
</protein>
<sequence>MCLINLLGGLENEPRLSHGKLSREGVLRLTVVVVAVGLGLRARPSSVDFLMWGITSLKFQSKSQSQTNKKGRGRDLQSGESMS</sequence>
<feature type="region of interest" description="Disordered" evidence="1">
    <location>
        <begin position="61"/>
        <end position="83"/>
    </location>
</feature>
<keyword evidence="3" id="KW-1185">Reference proteome</keyword>
<comment type="caution">
    <text evidence="2">The sequence shown here is derived from an EMBL/GenBank/DDBJ whole genome shotgun (WGS) entry which is preliminary data.</text>
</comment>
<reference evidence="2" key="1">
    <citation type="submission" date="2017-07" db="EMBL/GenBank/DDBJ databases">
        <title>Taro Niue Genome Assembly and Annotation.</title>
        <authorList>
            <person name="Atibalentja N."/>
            <person name="Keating K."/>
            <person name="Fields C.J."/>
        </authorList>
    </citation>
    <scope>NUCLEOTIDE SEQUENCE</scope>
    <source>
        <strain evidence="2">Niue_2</strain>
        <tissue evidence="2">Leaf</tissue>
    </source>
</reference>
<gene>
    <name evidence="2" type="ORF">Taro_017838</name>
</gene>
<accession>A0A843UPR6</accession>
<dbReference type="Proteomes" id="UP000652761">
    <property type="component" value="Unassembled WGS sequence"/>
</dbReference>
<dbReference type="EMBL" id="NMUH01000822">
    <property type="protein sequence ID" value="MQL85321.1"/>
    <property type="molecule type" value="Genomic_DNA"/>
</dbReference>
<evidence type="ECO:0000313" key="2">
    <source>
        <dbReference type="EMBL" id="MQL85321.1"/>
    </source>
</evidence>
<name>A0A843UPR6_COLES</name>
<dbReference type="AlphaFoldDB" id="A0A843UPR6"/>
<organism evidence="2 3">
    <name type="scientific">Colocasia esculenta</name>
    <name type="common">Wild taro</name>
    <name type="synonym">Arum esculentum</name>
    <dbReference type="NCBI Taxonomy" id="4460"/>
    <lineage>
        <taxon>Eukaryota</taxon>
        <taxon>Viridiplantae</taxon>
        <taxon>Streptophyta</taxon>
        <taxon>Embryophyta</taxon>
        <taxon>Tracheophyta</taxon>
        <taxon>Spermatophyta</taxon>
        <taxon>Magnoliopsida</taxon>
        <taxon>Liliopsida</taxon>
        <taxon>Araceae</taxon>
        <taxon>Aroideae</taxon>
        <taxon>Colocasieae</taxon>
        <taxon>Colocasia</taxon>
    </lineage>
</organism>